<dbReference type="KEGG" id="scm:SCHCO_02514483"/>
<evidence type="ECO:0000313" key="3">
    <source>
        <dbReference type="Proteomes" id="UP000007431"/>
    </source>
</evidence>
<accession>D8QF35</accession>
<feature type="compositionally biased region" description="Basic residues" evidence="1">
    <location>
        <begin position="32"/>
        <end position="48"/>
    </location>
</feature>
<dbReference type="EMBL" id="GL377311">
    <property type="protein sequence ID" value="EFI93059.1"/>
    <property type="molecule type" value="Genomic_DNA"/>
</dbReference>
<proteinExistence type="predicted"/>
<organism evidence="3">
    <name type="scientific">Schizophyllum commune (strain H4-8 / FGSC 9210)</name>
    <name type="common">Split gill fungus</name>
    <dbReference type="NCBI Taxonomy" id="578458"/>
    <lineage>
        <taxon>Eukaryota</taxon>
        <taxon>Fungi</taxon>
        <taxon>Dikarya</taxon>
        <taxon>Basidiomycota</taxon>
        <taxon>Agaricomycotina</taxon>
        <taxon>Agaricomycetes</taxon>
        <taxon>Agaricomycetidae</taxon>
        <taxon>Agaricales</taxon>
        <taxon>Schizophyllaceae</taxon>
        <taxon>Schizophyllum</taxon>
    </lineage>
</organism>
<dbReference type="GeneID" id="9591734"/>
<dbReference type="HOGENOM" id="CLU_2360942_0_0_1"/>
<gene>
    <name evidence="2" type="primary">bbp2-7</name>
    <name evidence="2" type="ORF">SCHCODRAFT_17248</name>
</gene>
<dbReference type="InParanoid" id="D8QF35"/>
<dbReference type="VEuPathDB" id="FungiDB:SCHCODRAFT_02514483"/>
<dbReference type="Proteomes" id="UP000007431">
    <property type="component" value="Unassembled WGS sequence"/>
</dbReference>
<feature type="region of interest" description="Disordered" evidence="1">
    <location>
        <begin position="1"/>
        <end position="73"/>
    </location>
</feature>
<name>D8QF35_SCHCM</name>
<feature type="compositionally biased region" description="Polar residues" evidence="1">
    <location>
        <begin position="19"/>
        <end position="31"/>
    </location>
</feature>
<evidence type="ECO:0000313" key="2">
    <source>
        <dbReference type="EMBL" id="EFI93059.1"/>
    </source>
</evidence>
<evidence type="ECO:0000256" key="1">
    <source>
        <dbReference type="SAM" id="MobiDB-lite"/>
    </source>
</evidence>
<reference evidence="2 3" key="1">
    <citation type="journal article" date="2010" name="Nat. Biotechnol.">
        <title>Genome sequence of the model mushroom Schizophyllum commune.</title>
        <authorList>
            <person name="Ohm R.A."/>
            <person name="de Jong J.F."/>
            <person name="Lugones L.G."/>
            <person name="Aerts A."/>
            <person name="Kothe E."/>
            <person name="Stajich J.E."/>
            <person name="de Vries R.P."/>
            <person name="Record E."/>
            <person name="Levasseur A."/>
            <person name="Baker S.E."/>
            <person name="Bartholomew K.A."/>
            <person name="Coutinho P.M."/>
            <person name="Erdmann S."/>
            <person name="Fowler T.J."/>
            <person name="Gathman A.C."/>
            <person name="Lombard V."/>
            <person name="Henrissat B."/>
            <person name="Knabe N."/>
            <person name="Kuees U."/>
            <person name="Lilly W.W."/>
            <person name="Lindquist E."/>
            <person name="Lucas S."/>
            <person name="Magnuson J.K."/>
            <person name="Piumi F."/>
            <person name="Raudaskoski M."/>
            <person name="Salamov A."/>
            <person name="Schmutz J."/>
            <person name="Schwarze F.W.M.R."/>
            <person name="vanKuyk P.A."/>
            <person name="Horton J.S."/>
            <person name="Grigoriev I.V."/>
            <person name="Woesten H.A.B."/>
        </authorList>
    </citation>
    <scope>NUCLEOTIDE SEQUENCE [LARGE SCALE GENOMIC DNA]</scope>
    <source>
        <strain evidence="3">H4-8 / FGSC 9210</strain>
    </source>
</reference>
<protein>
    <submittedName>
        <fullName evidence="2">Mating pheromone bbp2-7</fullName>
    </submittedName>
</protein>
<dbReference type="AlphaFoldDB" id="D8QF35"/>
<keyword evidence="3" id="KW-1185">Reference proteome</keyword>
<sequence length="96" mass="10195">MSTGLSDGAGECIAYRTRPAQQTSPSCSSLSRRNHRARPRGRGFHRSRAYGPKDKLTNPLGSNDRPSTKPADADVRRALASGDKPCGYGGGYCVVG</sequence>